<feature type="domain" description="OB" evidence="3">
    <location>
        <begin position="59"/>
        <end position="139"/>
    </location>
</feature>
<dbReference type="SUPFAM" id="SSF50249">
    <property type="entry name" value="Nucleic acid-binding proteins"/>
    <property type="match status" value="1"/>
</dbReference>
<dbReference type="GO" id="GO:0006422">
    <property type="term" value="P:aspartyl-tRNA aminoacylation"/>
    <property type="evidence" value="ECO:0007669"/>
    <property type="project" value="TreeGrafter"/>
</dbReference>
<dbReference type="InterPro" id="IPR012340">
    <property type="entry name" value="NA-bd_OB-fold"/>
</dbReference>
<dbReference type="GO" id="GO:0005739">
    <property type="term" value="C:mitochondrion"/>
    <property type="evidence" value="ECO:0007669"/>
    <property type="project" value="TreeGrafter"/>
</dbReference>
<dbReference type="OrthoDB" id="439710at2759"/>
<dbReference type="InterPro" id="IPR004365">
    <property type="entry name" value="NA-bd_OB_tRNA"/>
</dbReference>
<dbReference type="Pfam" id="PF01336">
    <property type="entry name" value="tRNA_anti-codon"/>
    <property type="match status" value="1"/>
</dbReference>
<dbReference type="EMBL" id="CAJVPQ010024851">
    <property type="protein sequence ID" value="CAG8765611.1"/>
    <property type="molecule type" value="Genomic_DNA"/>
</dbReference>
<comment type="caution">
    <text evidence="4">The sequence shown here is derived from an EMBL/GenBank/DDBJ whole genome shotgun (WGS) entry which is preliminary data.</text>
</comment>
<sequence length="158" mass="17877">RLIPNLLISYQKRAIFSSKYAFKTDTNQSINQLANLQATFPSRTHTCGDLCSSHVGQRVILNGWAQKIRMISSELIFLPIRDSFGTTQLVCTSSKLKEELSQLSTESVICIEGVVVKRSKETINMQISTGEIEVEIDKFYCLNRANNLPFFPLDSRKL</sequence>
<feature type="non-terminal residue" evidence="4">
    <location>
        <position position="1"/>
    </location>
</feature>
<dbReference type="Gene3D" id="2.40.50.140">
    <property type="entry name" value="Nucleic acid-binding proteins"/>
    <property type="match status" value="1"/>
</dbReference>
<dbReference type="PANTHER" id="PTHR22594:SF5">
    <property type="entry name" value="ASPARTATE--TRNA LIGASE, MITOCHONDRIAL"/>
    <property type="match status" value="1"/>
</dbReference>
<keyword evidence="2" id="KW-0436">Ligase</keyword>
<gene>
    <name evidence="4" type="ORF">FCALED_LOCUS17208</name>
</gene>
<evidence type="ECO:0000313" key="5">
    <source>
        <dbReference type="Proteomes" id="UP000789570"/>
    </source>
</evidence>
<protein>
    <submittedName>
        <fullName evidence="4">15713_t:CDS:1</fullName>
    </submittedName>
</protein>
<evidence type="ECO:0000256" key="1">
    <source>
        <dbReference type="ARBA" id="ARBA00022917"/>
    </source>
</evidence>
<name>A0A9N9J4M1_9GLOM</name>
<evidence type="ECO:0000256" key="2">
    <source>
        <dbReference type="ARBA" id="ARBA00023146"/>
    </source>
</evidence>
<dbReference type="GO" id="GO:0003676">
    <property type="term" value="F:nucleic acid binding"/>
    <property type="evidence" value="ECO:0007669"/>
    <property type="project" value="InterPro"/>
</dbReference>
<keyword evidence="5" id="KW-1185">Reference proteome</keyword>
<dbReference type="GO" id="GO:0005524">
    <property type="term" value="F:ATP binding"/>
    <property type="evidence" value="ECO:0007669"/>
    <property type="project" value="UniProtKB-KW"/>
</dbReference>
<reference evidence="4" key="1">
    <citation type="submission" date="2021-06" db="EMBL/GenBank/DDBJ databases">
        <authorList>
            <person name="Kallberg Y."/>
            <person name="Tangrot J."/>
            <person name="Rosling A."/>
        </authorList>
    </citation>
    <scope>NUCLEOTIDE SEQUENCE</scope>
    <source>
        <strain evidence="4">UK204</strain>
    </source>
</reference>
<dbReference type="InterPro" id="IPR047089">
    <property type="entry name" value="Asp-tRNA-ligase_1_N"/>
</dbReference>
<feature type="non-terminal residue" evidence="4">
    <location>
        <position position="158"/>
    </location>
</feature>
<keyword evidence="1" id="KW-0648">Protein biosynthesis</keyword>
<organism evidence="4 5">
    <name type="scientific">Funneliformis caledonium</name>
    <dbReference type="NCBI Taxonomy" id="1117310"/>
    <lineage>
        <taxon>Eukaryota</taxon>
        <taxon>Fungi</taxon>
        <taxon>Fungi incertae sedis</taxon>
        <taxon>Mucoromycota</taxon>
        <taxon>Glomeromycotina</taxon>
        <taxon>Glomeromycetes</taxon>
        <taxon>Glomerales</taxon>
        <taxon>Glomeraceae</taxon>
        <taxon>Funneliformis</taxon>
    </lineage>
</organism>
<proteinExistence type="predicted"/>
<dbReference type="PANTHER" id="PTHR22594">
    <property type="entry name" value="ASPARTYL/LYSYL-TRNA SYNTHETASE"/>
    <property type="match status" value="1"/>
</dbReference>
<dbReference type="AlphaFoldDB" id="A0A9N9J4M1"/>
<dbReference type="CDD" id="cd04317">
    <property type="entry name" value="EcAspRS_like_N"/>
    <property type="match status" value="1"/>
</dbReference>
<dbReference type="GO" id="GO:0004815">
    <property type="term" value="F:aspartate-tRNA ligase activity"/>
    <property type="evidence" value="ECO:0007669"/>
    <property type="project" value="TreeGrafter"/>
</dbReference>
<evidence type="ECO:0000313" key="4">
    <source>
        <dbReference type="EMBL" id="CAG8765611.1"/>
    </source>
</evidence>
<keyword evidence="2" id="KW-0030">Aminoacyl-tRNA synthetase</keyword>
<accession>A0A9N9J4M1</accession>
<dbReference type="Proteomes" id="UP000789570">
    <property type="component" value="Unassembled WGS sequence"/>
</dbReference>
<evidence type="ECO:0000259" key="3">
    <source>
        <dbReference type="Pfam" id="PF01336"/>
    </source>
</evidence>